<comment type="caution">
    <text evidence="2">The sequence shown here is derived from an EMBL/GenBank/DDBJ whole genome shotgun (WGS) entry which is preliminary data.</text>
</comment>
<feature type="compositionally biased region" description="Polar residues" evidence="1">
    <location>
        <begin position="72"/>
        <end position="84"/>
    </location>
</feature>
<reference evidence="3" key="1">
    <citation type="journal article" date="2020" name="Stud. Mycol.">
        <title>101 Dothideomycetes genomes: A test case for predicting lifestyles and emergence of pathogens.</title>
        <authorList>
            <person name="Haridas S."/>
            <person name="Albert R."/>
            <person name="Binder M."/>
            <person name="Bloem J."/>
            <person name="LaButti K."/>
            <person name="Salamov A."/>
            <person name="Andreopoulos B."/>
            <person name="Baker S."/>
            <person name="Barry K."/>
            <person name="Bills G."/>
            <person name="Bluhm B."/>
            <person name="Cannon C."/>
            <person name="Castanera R."/>
            <person name="Culley D."/>
            <person name="Daum C."/>
            <person name="Ezra D."/>
            <person name="Gonzalez J."/>
            <person name="Henrissat B."/>
            <person name="Kuo A."/>
            <person name="Liang C."/>
            <person name="Lipzen A."/>
            <person name="Lutzoni F."/>
            <person name="Magnuson J."/>
            <person name="Mondo S."/>
            <person name="Nolan M."/>
            <person name="Ohm R."/>
            <person name="Pangilinan J."/>
            <person name="Park H.-J."/>
            <person name="Ramirez L."/>
            <person name="Alfaro M."/>
            <person name="Sun H."/>
            <person name="Tritt A."/>
            <person name="Yoshinaga Y."/>
            <person name="Zwiers L.-H."/>
            <person name="Turgeon B."/>
            <person name="Goodwin S."/>
            <person name="Spatafora J."/>
            <person name="Crous P."/>
            <person name="Grigoriev I."/>
        </authorList>
    </citation>
    <scope>NUCLEOTIDE SEQUENCE [LARGE SCALE GENOMIC DNA]</scope>
    <source>
        <strain evidence="3">CBS 304.66</strain>
    </source>
</reference>
<evidence type="ECO:0000313" key="2">
    <source>
        <dbReference type="EMBL" id="KAF2258112.1"/>
    </source>
</evidence>
<dbReference type="Proteomes" id="UP000800093">
    <property type="component" value="Unassembled WGS sequence"/>
</dbReference>
<evidence type="ECO:0000313" key="3">
    <source>
        <dbReference type="Proteomes" id="UP000800093"/>
    </source>
</evidence>
<evidence type="ECO:0000256" key="1">
    <source>
        <dbReference type="SAM" id="MobiDB-lite"/>
    </source>
</evidence>
<gene>
    <name evidence="2" type="ORF">CC78DRAFT_538047</name>
</gene>
<organism evidence="2 3">
    <name type="scientific">Lojkania enalia</name>
    <dbReference type="NCBI Taxonomy" id="147567"/>
    <lineage>
        <taxon>Eukaryota</taxon>
        <taxon>Fungi</taxon>
        <taxon>Dikarya</taxon>
        <taxon>Ascomycota</taxon>
        <taxon>Pezizomycotina</taxon>
        <taxon>Dothideomycetes</taxon>
        <taxon>Pleosporomycetidae</taxon>
        <taxon>Pleosporales</taxon>
        <taxon>Pleosporales incertae sedis</taxon>
        <taxon>Lojkania</taxon>
    </lineage>
</organism>
<dbReference type="EMBL" id="ML986782">
    <property type="protein sequence ID" value="KAF2258112.1"/>
    <property type="molecule type" value="Genomic_DNA"/>
</dbReference>
<keyword evidence="3" id="KW-1185">Reference proteome</keyword>
<sequence>MRVHKQLQPFLRAARIPSSCHPRCTTSTAAEPAPSIAVPHCSASDHAAIVKSLPETTPQQGFPACPPALVQHTASSSSSPGRTN</sequence>
<proteinExistence type="predicted"/>
<accession>A0A9P4JW94</accession>
<dbReference type="AlphaFoldDB" id="A0A9P4JW94"/>
<feature type="region of interest" description="Disordered" evidence="1">
    <location>
        <begin position="56"/>
        <end position="84"/>
    </location>
</feature>
<name>A0A9P4JW94_9PLEO</name>
<protein>
    <submittedName>
        <fullName evidence="2">Uncharacterized protein</fullName>
    </submittedName>
</protein>